<dbReference type="GO" id="GO:0005634">
    <property type="term" value="C:nucleus"/>
    <property type="evidence" value="ECO:0007669"/>
    <property type="project" value="UniProtKB-SubCell"/>
</dbReference>
<dbReference type="PROSITE" id="PS00658">
    <property type="entry name" value="FORK_HEAD_2"/>
    <property type="match status" value="1"/>
</dbReference>
<evidence type="ECO:0000259" key="8">
    <source>
        <dbReference type="PROSITE" id="PS50039"/>
    </source>
</evidence>
<evidence type="ECO:0000256" key="2">
    <source>
        <dbReference type="ARBA" id="ARBA00023015"/>
    </source>
</evidence>
<evidence type="ECO:0000313" key="9">
    <source>
        <dbReference type="EMBL" id="KAF1952873.1"/>
    </source>
</evidence>
<keyword evidence="5 6" id="KW-0539">Nucleus</keyword>
<evidence type="ECO:0000256" key="3">
    <source>
        <dbReference type="ARBA" id="ARBA00023125"/>
    </source>
</evidence>
<feature type="region of interest" description="Disordered" evidence="7">
    <location>
        <begin position="328"/>
        <end position="406"/>
    </location>
</feature>
<dbReference type="PROSITE" id="PS50039">
    <property type="entry name" value="FORK_HEAD_3"/>
    <property type="match status" value="1"/>
</dbReference>
<feature type="region of interest" description="Disordered" evidence="7">
    <location>
        <begin position="494"/>
        <end position="515"/>
    </location>
</feature>
<keyword evidence="10" id="KW-1185">Reference proteome</keyword>
<organism evidence="9 10">
    <name type="scientific">Byssothecium circinans</name>
    <dbReference type="NCBI Taxonomy" id="147558"/>
    <lineage>
        <taxon>Eukaryota</taxon>
        <taxon>Fungi</taxon>
        <taxon>Dikarya</taxon>
        <taxon>Ascomycota</taxon>
        <taxon>Pezizomycotina</taxon>
        <taxon>Dothideomycetes</taxon>
        <taxon>Pleosporomycetidae</taxon>
        <taxon>Pleosporales</taxon>
        <taxon>Massarineae</taxon>
        <taxon>Massarinaceae</taxon>
        <taxon>Byssothecium</taxon>
    </lineage>
</organism>
<dbReference type="PANTHER" id="PTHR45881">
    <property type="entry name" value="CHECKPOINT SUPPRESSOR 1-LIKE, ISOFORM A-RELATED"/>
    <property type="match status" value="1"/>
</dbReference>
<gene>
    <name evidence="9" type="ORF">CC80DRAFT_168116</name>
</gene>
<dbReference type="OrthoDB" id="5954824at2759"/>
<comment type="subcellular location">
    <subcellularLocation>
        <location evidence="1 6">Nucleus</location>
    </subcellularLocation>
</comment>
<dbReference type="GO" id="GO:0000978">
    <property type="term" value="F:RNA polymerase II cis-regulatory region sequence-specific DNA binding"/>
    <property type="evidence" value="ECO:0007669"/>
    <property type="project" value="TreeGrafter"/>
</dbReference>
<evidence type="ECO:0000313" key="10">
    <source>
        <dbReference type="Proteomes" id="UP000800035"/>
    </source>
</evidence>
<dbReference type="InterPro" id="IPR036390">
    <property type="entry name" value="WH_DNA-bd_sf"/>
</dbReference>
<feature type="DNA-binding region" description="Fork-head" evidence="6">
    <location>
        <begin position="244"/>
        <end position="340"/>
    </location>
</feature>
<evidence type="ECO:0000256" key="4">
    <source>
        <dbReference type="ARBA" id="ARBA00023163"/>
    </source>
</evidence>
<dbReference type="InterPro" id="IPR001766">
    <property type="entry name" value="Fork_head_dom"/>
</dbReference>
<feature type="region of interest" description="Disordered" evidence="7">
    <location>
        <begin position="1"/>
        <end position="20"/>
    </location>
</feature>
<name>A0A6A5TJ54_9PLEO</name>
<evidence type="ECO:0000256" key="6">
    <source>
        <dbReference type="PROSITE-ProRule" id="PRU00089"/>
    </source>
</evidence>
<dbReference type="SMART" id="SM00339">
    <property type="entry name" value="FH"/>
    <property type="match status" value="1"/>
</dbReference>
<protein>
    <recommendedName>
        <fullName evidence="8">Fork-head domain-containing protein</fullName>
    </recommendedName>
</protein>
<dbReference type="EMBL" id="ML977007">
    <property type="protein sequence ID" value="KAF1952873.1"/>
    <property type="molecule type" value="Genomic_DNA"/>
</dbReference>
<accession>A0A6A5TJ54</accession>
<feature type="domain" description="Fork-head" evidence="8">
    <location>
        <begin position="244"/>
        <end position="340"/>
    </location>
</feature>
<feature type="compositionally biased region" description="Low complexity" evidence="7">
    <location>
        <begin position="354"/>
        <end position="367"/>
    </location>
</feature>
<proteinExistence type="predicted"/>
<dbReference type="Gene3D" id="1.10.10.10">
    <property type="entry name" value="Winged helix-like DNA-binding domain superfamily/Winged helix DNA-binding domain"/>
    <property type="match status" value="1"/>
</dbReference>
<evidence type="ECO:0000256" key="5">
    <source>
        <dbReference type="ARBA" id="ARBA00023242"/>
    </source>
</evidence>
<dbReference type="Pfam" id="PF00250">
    <property type="entry name" value="Forkhead"/>
    <property type="match status" value="1"/>
</dbReference>
<feature type="compositionally biased region" description="Basic residues" evidence="7">
    <location>
        <begin position="334"/>
        <end position="347"/>
    </location>
</feature>
<dbReference type="GO" id="GO:0000981">
    <property type="term" value="F:DNA-binding transcription factor activity, RNA polymerase II-specific"/>
    <property type="evidence" value="ECO:0007669"/>
    <property type="project" value="TreeGrafter"/>
</dbReference>
<dbReference type="InterPro" id="IPR030456">
    <property type="entry name" value="TF_fork_head_CS_2"/>
</dbReference>
<sequence>MPHPHSPQQPDSAELAGGLGTVQPSKDQLRASIPLHAPTPLSTPRHCAVTAAIMAAFPEIAPARDSATSFMNLNDSNAMPWTTPQGEFANGTAADGSSFHYPLQFPPGSFDYGQNTTPYQDNYNLTYSAHLGSVPRSYTSDIDLPGLSMSNMPQSYPPDAYHIEPQSLHERMDLADSGISGQLLQLRHDEYDGFGLMMRHEEHTAYSSPYDSDITRASTPSGDHVHMGGPLDGYKMECEEGAIDKEQPYAQLIHRALMEAPGHTMILRDIYDWFTKNTDKAADKETKGWQNSIRHNLSMNGAFEKVDQPGEESRRGFMWRLTDEAVREGVKSTTRYRSKQPNKRAHRSTNPLPQRQASGAKGGQAARRAARLRRSNRMNELSTYRSDPCRSVPTGGSTNLPPKFDTDGNFSSFPSSPSCNSPVMPAVEFGYGKDDFGRYVFGSGPSSTSTSTVRASHSRAYNDSPFTQDMPLCAGDTAYLQDPAHMADPMIFANSPSPTADEPRTPEPHLGGGWGDDWMLGPGMHHGHMIVADTPYNEFPV</sequence>
<keyword evidence="3 6" id="KW-0238">DNA-binding</keyword>
<evidence type="ECO:0000256" key="1">
    <source>
        <dbReference type="ARBA" id="ARBA00004123"/>
    </source>
</evidence>
<reference evidence="9" key="1">
    <citation type="journal article" date="2020" name="Stud. Mycol.">
        <title>101 Dothideomycetes genomes: a test case for predicting lifestyles and emergence of pathogens.</title>
        <authorList>
            <person name="Haridas S."/>
            <person name="Albert R."/>
            <person name="Binder M."/>
            <person name="Bloem J."/>
            <person name="Labutti K."/>
            <person name="Salamov A."/>
            <person name="Andreopoulos B."/>
            <person name="Baker S."/>
            <person name="Barry K."/>
            <person name="Bills G."/>
            <person name="Bluhm B."/>
            <person name="Cannon C."/>
            <person name="Castanera R."/>
            <person name="Culley D."/>
            <person name="Daum C."/>
            <person name="Ezra D."/>
            <person name="Gonzalez J."/>
            <person name="Henrissat B."/>
            <person name="Kuo A."/>
            <person name="Liang C."/>
            <person name="Lipzen A."/>
            <person name="Lutzoni F."/>
            <person name="Magnuson J."/>
            <person name="Mondo S."/>
            <person name="Nolan M."/>
            <person name="Ohm R."/>
            <person name="Pangilinan J."/>
            <person name="Park H.-J."/>
            <person name="Ramirez L."/>
            <person name="Alfaro M."/>
            <person name="Sun H."/>
            <person name="Tritt A."/>
            <person name="Yoshinaga Y."/>
            <person name="Zwiers L.-H."/>
            <person name="Turgeon B."/>
            <person name="Goodwin S."/>
            <person name="Spatafora J."/>
            <person name="Crous P."/>
            <person name="Grigoriev I."/>
        </authorList>
    </citation>
    <scope>NUCLEOTIDE SEQUENCE</scope>
    <source>
        <strain evidence="9">CBS 675.92</strain>
    </source>
</reference>
<dbReference type="SUPFAM" id="SSF46785">
    <property type="entry name" value="Winged helix' DNA-binding domain"/>
    <property type="match status" value="1"/>
</dbReference>
<evidence type="ECO:0000256" key="7">
    <source>
        <dbReference type="SAM" id="MobiDB-lite"/>
    </source>
</evidence>
<dbReference type="AlphaFoldDB" id="A0A6A5TJ54"/>
<dbReference type="Proteomes" id="UP000800035">
    <property type="component" value="Unassembled WGS sequence"/>
</dbReference>
<dbReference type="InterPro" id="IPR036388">
    <property type="entry name" value="WH-like_DNA-bd_sf"/>
</dbReference>
<dbReference type="PANTHER" id="PTHR45881:SF5">
    <property type="entry name" value="FORK-HEAD DOMAIN-CONTAINING PROTEIN"/>
    <property type="match status" value="1"/>
</dbReference>
<keyword evidence="4" id="KW-0804">Transcription</keyword>
<keyword evidence="2" id="KW-0805">Transcription regulation</keyword>